<feature type="compositionally biased region" description="Basic residues" evidence="1">
    <location>
        <begin position="192"/>
        <end position="204"/>
    </location>
</feature>
<evidence type="ECO:0000259" key="2">
    <source>
        <dbReference type="Pfam" id="PF15377"/>
    </source>
</evidence>
<name>A0ABR4EF32_9PEZI</name>
<dbReference type="EMBL" id="JBAWTH010000061">
    <property type="protein sequence ID" value="KAL2281029.1"/>
    <property type="molecule type" value="Genomic_DNA"/>
</dbReference>
<feature type="compositionally biased region" description="Basic and acidic residues" evidence="1">
    <location>
        <begin position="158"/>
        <end position="177"/>
    </location>
</feature>
<accession>A0ABR4EF32</accession>
<feature type="domain" description="DUF4604" evidence="2">
    <location>
        <begin position="22"/>
        <end position="211"/>
    </location>
</feature>
<evidence type="ECO:0000256" key="1">
    <source>
        <dbReference type="SAM" id="MobiDB-lite"/>
    </source>
</evidence>
<organism evidence="3 4">
    <name type="scientific">Diaporthe vaccinii</name>
    <dbReference type="NCBI Taxonomy" id="105482"/>
    <lineage>
        <taxon>Eukaryota</taxon>
        <taxon>Fungi</taxon>
        <taxon>Dikarya</taxon>
        <taxon>Ascomycota</taxon>
        <taxon>Pezizomycotina</taxon>
        <taxon>Sordariomycetes</taxon>
        <taxon>Sordariomycetidae</taxon>
        <taxon>Diaporthales</taxon>
        <taxon>Diaporthaceae</taxon>
        <taxon>Diaporthe</taxon>
        <taxon>Diaporthe eres species complex</taxon>
    </lineage>
</organism>
<reference evidence="3 4" key="1">
    <citation type="submission" date="2024-03" db="EMBL/GenBank/DDBJ databases">
        <title>A high-quality draft genome sequence of Diaporthe vaccinii, a causative agent of upright dieback and viscid rot disease in cranberry plants.</title>
        <authorList>
            <person name="Sarrasin M."/>
            <person name="Lang B.F."/>
            <person name="Burger G."/>
        </authorList>
    </citation>
    <scope>NUCLEOTIDE SEQUENCE [LARGE SCALE GENOMIC DNA]</scope>
    <source>
        <strain evidence="3 4">IS7</strain>
    </source>
</reference>
<dbReference type="Proteomes" id="UP001600888">
    <property type="component" value="Unassembled WGS sequence"/>
</dbReference>
<evidence type="ECO:0000313" key="4">
    <source>
        <dbReference type="Proteomes" id="UP001600888"/>
    </source>
</evidence>
<feature type="compositionally biased region" description="Acidic residues" evidence="1">
    <location>
        <begin position="67"/>
        <end position="79"/>
    </location>
</feature>
<dbReference type="InterPro" id="IPR027911">
    <property type="entry name" value="DUF4604"/>
</dbReference>
<dbReference type="Pfam" id="PF15377">
    <property type="entry name" value="DUF4604"/>
    <property type="match status" value="1"/>
</dbReference>
<feature type="region of interest" description="Disordered" evidence="1">
    <location>
        <begin position="37"/>
        <end position="213"/>
    </location>
</feature>
<keyword evidence="4" id="KW-1185">Reference proteome</keyword>
<evidence type="ECO:0000313" key="3">
    <source>
        <dbReference type="EMBL" id="KAL2281029.1"/>
    </source>
</evidence>
<proteinExistence type="predicted"/>
<protein>
    <recommendedName>
        <fullName evidence="2">DUF4604 domain-containing protein</fullName>
    </recommendedName>
</protein>
<comment type="caution">
    <text evidence="3">The sequence shown here is derived from an EMBL/GenBank/DDBJ whole genome shotgun (WGS) entry which is preliminary data.</text>
</comment>
<gene>
    <name evidence="3" type="ORF">FJTKL_12135</name>
</gene>
<sequence length="213" mass="22011">MATEECGGSCRRQEVSTQITGKNLHYDQSLPPFLARLKGQHAADADSPDPILASRRRQAKPRSASQDAEDAPLIVDDDGNVLAGVEVSADGTVTANQEAGPGAGGDGDGDSGGTDGGMDGGLEGTGAGARREDKVATIGGAKKRKLGKVVGADAEDDKQEKHDLAKREKASQGEHPRPTTNNKAATEDKVKGPAKAKKKAKKIKLSFGDDDGD</sequence>
<feature type="compositionally biased region" description="Gly residues" evidence="1">
    <location>
        <begin position="101"/>
        <end position="127"/>
    </location>
</feature>